<organism evidence="1 2">
    <name type="scientific">Pristionchus entomophagus</name>
    <dbReference type="NCBI Taxonomy" id="358040"/>
    <lineage>
        <taxon>Eukaryota</taxon>
        <taxon>Metazoa</taxon>
        <taxon>Ecdysozoa</taxon>
        <taxon>Nematoda</taxon>
        <taxon>Chromadorea</taxon>
        <taxon>Rhabditida</taxon>
        <taxon>Rhabditina</taxon>
        <taxon>Diplogasteromorpha</taxon>
        <taxon>Diplogasteroidea</taxon>
        <taxon>Neodiplogasteridae</taxon>
        <taxon>Pristionchus</taxon>
    </lineage>
</organism>
<feature type="non-terminal residue" evidence="1">
    <location>
        <position position="1"/>
    </location>
</feature>
<evidence type="ECO:0000313" key="2">
    <source>
        <dbReference type="Proteomes" id="UP001432027"/>
    </source>
</evidence>
<proteinExistence type="predicted"/>
<evidence type="ECO:0000313" key="1">
    <source>
        <dbReference type="EMBL" id="GMT01367.1"/>
    </source>
</evidence>
<sequence length="124" mass="14338">KRINGFPWQIKVYRRDKICFDLVREVEISSTPCLAVLLECNMFLESDHWLIEAVEGKVKLISHIDNVFSLSKNFSKYSLNEDSTIEEVFSYELDKLTEDEGLIVDGSVEIEVMINVKGRSGDRY</sequence>
<dbReference type="EMBL" id="BTSX01000005">
    <property type="protein sequence ID" value="GMT01367.1"/>
    <property type="molecule type" value="Genomic_DNA"/>
</dbReference>
<gene>
    <name evidence="1" type="ORF">PENTCL1PPCAC_23541</name>
</gene>
<evidence type="ECO:0008006" key="3">
    <source>
        <dbReference type="Google" id="ProtNLM"/>
    </source>
</evidence>
<dbReference type="Proteomes" id="UP001432027">
    <property type="component" value="Unassembled WGS sequence"/>
</dbReference>
<dbReference type="AlphaFoldDB" id="A0AAV5U4D0"/>
<feature type="non-terminal residue" evidence="1">
    <location>
        <position position="124"/>
    </location>
</feature>
<name>A0AAV5U4D0_9BILA</name>
<dbReference type="Gene3D" id="2.60.210.10">
    <property type="entry name" value="Apoptosis, Tumor Necrosis Factor Receptor Associated Protein 2, Chain A"/>
    <property type="match status" value="1"/>
</dbReference>
<comment type="caution">
    <text evidence="1">The sequence shown here is derived from an EMBL/GenBank/DDBJ whole genome shotgun (WGS) entry which is preliminary data.</text>
</comment>
<reference evidence="1" key="1">
    <citation type="submission" date="2023-10" db="EMBL/GenBank/DDBJ databases">
        <title>Genome assembly of Pristionchus species.</title>
        <authorList>
            <person name="Yoshida K."/>
            <person name="Sommer R.J."/>
        </authorList>
    </citation>
    <scope>NUCLEOTIDE SEQUENCE</scope>
    <source>
        <strain evidence="1">RS0144</strain>
    </source>
</reference>
<keyword evidence="2" id="KW-1185">Reference proteome</keyword>
<accession>A0AAV5U4D0</accession>
<dbReference type="InterPro" id="IPR008974">
    <property type="entry name" value="TRAF-like"/>
</dbReference>
<protein>
    <recommendedName>
        <fullName evidence="3">MATH domain-containing protein</fullName>
    </recommendedName>
</protein>